<feature type="region of interest" description="Disordered" evidence="1">
    <location>
        <begin position="309"/>
        <end position="363"/>
    </location>
</feature>
<evidence type="ECO:0000256" key="1">
    <source>
        <dbReference type="SAM" id="MobiDB-lite"/>
    </source>
</evidence>
<sequence>MPLHLLHLPTEILVAIIDELGYDFFAQDARRLAVCRGWYAIALEALRDLRLTSPRLRLPCASAVLARAQPTLVSLDLDLEGGSEIENGRIALFILHRRLEKACPSLRRLRIKLGRNWDLPPLLRAIYSLLRKARDLTALDIDTAYYQETRLVELGFPQNLHSNLYLYRLHSVTPDLRTLRFNAKELESHLCDAINRLMLTSLRTLRCELHFMCEKLLELPQQAALPNLRQVVVELPGATLKTCRGRADGKTLRVIEEQLMALAQRMKEPLVVKLLAGGRLRGLDDGRFYEFDAIANMQGEVQGWSLNAEEAGEDEDGDDDDGDEGDDDDEDDEDGEYEDGEDEDMEDQDAFSGAAFSSSRGAE</sequence>
<evidence type="ECO:0008006" key="4">
    <source>
        <dbReference type="Google" id="ProtNLM"/>
    </source>
</evidence>
<feature type="compositionally biased region" description="Low complexity" evidence="1">
    <location>
        <begin position="350"/>
        <end position="363"/>
    </location>
</feature>
<reference evidence="2" key="1">
    <citation type="submission" date="2023-06" db="EMBL/GenBank/DDBJ databases">
        <title>Genome-scale phylogeny and comparative genomics of the fungal order Sordariales.</title>
        <authorList>
            <consortium name="Lawrence Berkeley National Laboratory"/>
            <person name="Hensen N."/>
            <person name="Bonometti L."/>
            <person name="Westerberg I."/>
            <person name="Brannstrom I.O."/>
            <person name="Guillou S."/>
            <person name="Cros-Aarteil S."/>
            <person name="Calhoun S."/>
            <person name="Haridas S."/>
            <person name="Kuo A."/>
            <person name="Mondo S."/>
            <person name="Pangilinan J."/>
            <person name="Riley R."/>
            <person name="Labutti K."/>
            <person name="Andreopoulos B."/>
            <person name="Lipzen A."/>
            <person name="Chen C."/>
            <person name="Yanf M."/>
            <person name="Daum C."/>
            <person name="Ng V."/>
            <person name="Clum A."/>
            <person name="Steindorff A."/>
            <person name="Ohm R."/>
            <person name="Martin F."/>
            <person name="Silar P."/>
            <person name="Natvig D."/>
            <person name="Lalanne C."/>
            <person name="Gautier V."/>
            <person name="Ament-Velasquez S.L."/>
            <person name="Kruys A."/>
            <person name="Hutchinson M.I."/>
            <person name="Powell A.J."/>
            <person name="Barry K."/>
            <person name="Miller A.N."/>
            <person name="Grigoriev I.V."/>
            <person name="Debuchy R."/>
            <person name="Gladieux P."/>
            <person name="Thoren M.H."/>
            <person name="Johannesson H."/>
        </authorList>
    </citation>
    <scope>NUCLEOTIDE SEQUENCE</scope>
    <source>
        <strain evidence="2">SMH2532-1</strain>
    </source>
</reference>
<dbReference type="Proteomes" id="UP001174936">
    <property type="component" value="Unassembled WGS sequence"/>
</dbReference>
<gene>
    <name evidence="2" type="ORF">B0T16DRAFT_396034</name>
</gene>
<evidence type="ECO:0000313" key="3">
    <source>
        <dbReference type="Proteomes" id="UP001174936"/>
    </source>
</evidence>
<keyword evidence="3" id="KW-1185">Reference proteome</keyword>
<protein>
    <recommendedName>
        <fullName evidence="4">F-box domain-containing protein</fullName>
    </recommendedName>
</protein>
<dbReference type="AlphaFoldDB" id="A0AA40CXB8"/>
<evidence type="ECO:0000313" key="2">
    <source>
        <dbReference type="EMBL" id="KAK0655010.1"/>
    </source>
</evidence>
<name>A0AA40CXB8_9PEZI</name>
<organism evidence="2 3">
    <name type="scientific">Cercophora newfieldiana</name>
    <dbReference type="NCBI Taxonomy" id="92897"/>
    <lineage>
        <taxon>Eukaryota</taxon>
        <taxon>Fungi</taxon>
        <taxon>Dikarya</taxon>
        <taxon>Ascomycota</taxon>
        <taxon>Pezizomycotina</taxon>
        <taxon>Sordariomycetes</taxon>
        <taxon>Sordariomycetidae</taxon>
        <taxon>Sordariales</taxon>
        <taxon>Lasiosphaeriaceae</taxon>
        <taxon>Cercophora</taxon>
    </lineage>
</organism>
<proteinExistence type="predicted"/>
<comment type="caution">
    <text evidence="2">The sequence shown here is derived from an EMBL/GenBank/DDBJ whole genome shotgun (WGS) entry which is preliminary data.</text>
</comment>
<dbReference type="EMBL" id="JAULSV010000001">
    <property type="protein sequence ID" value="KAK0655010.1"/>
    <property type="molecule type" value="Genomic_DNA"/>
</dbReference>
<accession>A0AA40CXB8</accession>
<feature type="compositionally biased region" description="Acidic residues" evidence="1">
    <location>
        <begin position="310"/>
        <end position="349"/>
    </location>
</feature>